<dbReference type="PANTHER" id="PTHR15835:SF6">
    <property type="entry name" value="ZINC FINGER C3HC-TYPE PROTEIN 1"/>
    <property type="match status" value="1"/>
</dbReference>
<feature type="domain" description="NuBaID C-terminal" evidence="1">
    <location>
        <begin position="396"/>
        <end position="426"/>
    </location>
</feature>
<gene>
    <name evidence="2" type="ORF">F3Y22_tig00110319pilonHSYRG00155</name>
</gene>
<dbReference type="GO" id="GO:0005634">
    <property type="term" value="C:nucleus"/>
    <property type="evidence" value="ECO:0007669"/>
    <property type="project" value="TreeGrafter"/>
</dbReference>
<protein>
    <submittedName>
        <fullName evidence="2">C3HC zinc finger-like, putative isoform 2</fullName>
    </submittedName>
</protein>
<evidence type="ECO:0000259" key="1">
    <source>
        <dbReference type="Pfam" id="PF08600"/>
    </source>
</evidence>
<organism evidence="2 3">
    <name type="scientific">Hibiscus syriacus</name>
    <name type="common">Rose of Sharon</name>
    <dbReference type="NCBI Taxonomy" id="106335"/>
    <lineage>
        <taxon>Eukaryota</taxon>
        <taxon>Viridiplantae</taxon>
        <taxon>Streptophyta</taxon>
        <taxon>Embryophyta</taxon>
        <taxon>Tracheophyta</taxon>
        <taxon>Spermatophyta</taxon>
        <taxon>Magnoliopsida</taxon>
        <taxon>eudicotyledons</taxon>
        <taxon>Gunneridae</taxon>
        <taxon>Pentapetalae</taxon>
        <taxon>rosids</taxon>
        <taxon>malvids</taxon>
        <taxon>Malvales</taxon>
        <taxon>Malvaceae</taxon>
        <taxon>Malvoideae</taxon>
        <taxon>Hibiscus</taxon>
    </lineage>
</organism>
<dbReference type="EMBL" id="VEPZ02000927">
    <property type="protein sequence ID" value="KAE8710702.1"/>
    <property type="molecule type" value="Genomic_DNA"/>
</dbReference>
<accession>A0A6A3B5Z2</accession>
<reference evidence="2" key="1">
    <citation type="submission" date="2019-09" db="EMBL/GenBank/DDBJ databases">
        <title>Draft genome information of white flower Hibiscus syriacus.</title>
        <authorList>
            <person name="Kim Y.-M."/>
        </authorList>
    </citation>
    <scope>NUCLEOTIDE SEQUENCE [LARGE SCALE GENOMIC DNA]</scope>
    <source>
        <strain evidence="2">YM2019G1</strain>
    </source>
</reference>
<evidence type="ECO:0000313" key="3">
    <source>
        <dbReference type="Proteomes" id="UP000436088"/>
    </source>
</evidence>
<dbReference type="AlphaFoldDB" id="A0A6A3B5Z2"/>
<comment type="caution">
    <text evidence="2">The sequence shown here is derived from an EMBL/GenBank/DDBJ whole genome shotgun (WGS) entry which is preliminary data.</text>
</comment>
<name>A0A6A3B5Z2_HIBSY</name>
<dbReference type="PANTHER" id="PTHR15835">
    <property type="entry name" value="NUCLEAR-INTERACTING PARTNER OF ALK"/>
    <property type="match status" value="1"/>
</dbReference>
<evidence type="ECO:0000313" key="2">
    <source>
        <dbReference type="EMBL" id="KAE8710702.1"/>
    </source>
</evidence>
<sequence>MRSPQLEEFLRTPNGGFSERECEFSRLESVEDGSDVDSANLYYQAQKLISLCGWEPRLLPYVVDCKDGQNQFAKDAEILSLPQGADYGLNLLCGASVWIMGFLTVQQPVEFFRLFGCEEVNPGAHDSGHENNVCDGGVPSNSRSSSMEQSSNLKFTIAGGPPPTRQNFKAIIHLPVIGRSLSARFLYNPEFRDQIYSNQENTPVESKFQEEIDCFNNSVSEPGVPLAELRTSNGKQGGPVNCNSKSNDQSPCSNHDVCARDHNSRNVTPLEGSNVTAKEISPYAGTDDSNMRVQIESSQNVVQDSWQSNNYLEKVDNDGSSVMTQEAEKVCDKEICLPNQDSTCIASCLEVDLNVDGTYKMTSREDKTCANSEEGVIDEVQTAQNNKGLSYPKGKDQKQLRMDKISEFDPIRQHRHYCPWIASMSGGAPGWQQTLSALLCGKDCPRSSPACSPPSSASMIKIPLPRLESFSYLL</sequence>
<dbReference type="Pfam" id="PF08600">
    <property type="entry name" value="NuBaID_C"/>
    <property type="match status" value="1"/>
</dbReference>
<dbReference type="Proteomes" id="UP000436088">
    <property type="component" value="Unassembled WGS sequence"/>
</dbReference>
<proteinExistence type="predicted"/>
<dbReference type="InterPro" id="IPR013909">
    <property type="entry name" value="NuBaID_C"/>
</dbReference>
<keyword evidence="3" id="KW-1185">Reference proteome</keyword>